<proteinExistence type="predicted"/>
<evidence type="ECO:0000313" key="1">
    <source>
        <dbReference type="EMBL" id="QDH85626.1"/>
    </source>
</evidence>
<protein>
    <submittedName>
        <fullName evidence="1">Uncharacterized protein</fullName>
    </submittedName>
</protein>
<accession>A0A7D0GHB3</accession>
<dbReference type="EMBL" id="MN023176">
    <property type="protein sequence ID" value="QDH85626.1"/>
    <property type="molecule type" value="Genomic_DNA"/>
</dbReference>
<gene>
    <name evidence="1" type="ORF">AGM1_0036</name>
</gene>
<organism evidence="1 2">
    <name type="scientific">Brevibacterium phage AGM1</name>
    <dbReference type="NCBI Taxonomy" id="2591411"/>
    <lineage>
        <taxon>Viruses</taxon>
        <taxon>Duplodnaviria</taxon>
        <taxon>Heunggongvirae</taxon>
        <taxon>Uroviricota</taxon>
        <taxon>Caudoviricetes</taxon>
        <taxon>Agmunavirus</taxon>
        <taxon>Agmunavirus AGM1</taxon>
    </lineage>
</organism>
<evidence type="ECO:0000313" key="2">
    <source>
        <dbReference type="Proteomes" id="UP000502146"/>
    </source>
</evidence>
<keyword evidence="2" id="KW-1185">Reference proteome</keyword>
<name>A0A7D0GHB3_9CAUD</name>
<sequence>MGRKEFPEAETQDRLDALFNMKLATKNQVEALAKQVMAAPVSYDMDPDNIDPVADTLLQIFDEADEALAALRVITEAEVVSRIRHKPTQ</sequence>
<reference evidence="1 2" key="1">
    <citation type="submission" date="2019-06" db="EMBL/GenBank/DDBJ databases">
        <title>DNA tandem repeats contribute to Brevibacterium aurantiacum phages genetic diversity.</title>
        <authorList>
            <person name="de Melo A.G."/>
            <person name="Rousseau G.M."/>
            <person name="Tremblay D.M."/>
            <person name="Labrie S.J."/>
            <person name="Moineau S."/>
        </authorList>
    </citation>
    <scope>NUCLEOTIDE SEQUENCE [LARGE SCALE GENOMIC DNA]</scope>
</reference>
<dbReference type="Proteomes" id="UP000502146">
    <property type="component" value="Segment"/>
</dbReference>